<dbReference type="OrthoDB" id="344345at2759"/>
<keyword evidence="3" id="KW-1185">Reference proteome</keyword>
<proteinExistence type="predicted"/>
<evidence type="ECO:0000256" key="1">
    <source>
        <dbReference type="SAM" id="Coils"/>
    </source>
</evidence>
<evidence type="ECO:0000313" key="2">
    <source>
        <dbReference type="EMBL" id="CAD0115321.1"/>
    </source>
</evidence>
<dbReference type="Proteomes" id="UP000745764">
    <property type="component" value="Unassembled WGS sequence"/>
</dbReference>
<sequence>MSHDLTSMIDEINLASTNLSKSSKTAESDPLSQIVRVLNAHLGQLQQIDVGAEQLRQKVESAQKEVRGFGGRGVSDEGVEGFMRSLRR</sequence>
<evidence type="ECO:0000313" key="3">
    <source>
        <dbReference type="Proteomes" id="UP000745764"/>
    </source>
</evidence>
<reference evidence="2" key="1">
    <citation type="submission" date="2020-06" db="EMBL/GenBank/DDBJ databases">
        <authorList>
            <person name="Onetto C."/>
        </authorList>
    </citation>
    <scope>NUCLEOTIDE SEQUENCE</scope>
</reference>
<organism evidence="2 3">
    <name type="scientific">Aureobasidium uvarum</name>
    <dbReference type="NCBI Taxonomy" id="2773716"/>
    <lineage>
        <taxon>Eukaryota</taxon>
        <taxon>Fungi</taxon>
        <taxon>Dikarya</taxon>
        <taxon>Ascomycota</taxon>
        <taxon>Pezizomycotina</taxon>
        <taxon>Dothideomycetes</taxon>
        <taxon>Dothideomycetidae</taxon>
        <taxon>Dothideales</taxon>
        <taxon>Saccotheciaceae</taxon>
        <taxon>Aureobasidium</taxon>
    </lineage>
</organism>
<keyword evidence="1" id="KW-0175">Coiled coil</keyword>
<dbReference type="EMBL" id="CAINUL010000019">
    <property type="protein sequence ID" value="CAD0115321.1"/>
    <property type="molecule type" value="Genomic_DNA"/>
</dbReference>
<feature type="coiled-coil region" evidence="1">
    <location>
        <begin position="45"/>
        <end position="72"/>
    </location>
</feature>
<accession>A0A9N8KNE9</accession>
<dbReference type="AlphaFoldDB" id="A0A9N8KNE9"/>
<protein>
    <submittedName>
        <fullName evidence="2">Uncharacterized protein</fullName>
    </submittedName>
</protein>
<name>A0A9N8KNE9_9PEZI</name>
<gene>
    <name evidence="2" type="ORF">AWRI4620_LOCUS9576</name>
</gene>
<comment type="caution">
    <text evidence="2">The sequence shown here is derived from an EMBL/GenBank/DDBJ whole genome shotgun (WGS) entry which is preliminary data.</text>
</comment>